<name>K8DZ72_9FIRM</name>
<comment type="caution">
    <text evidence="1">The sequence shown here is derived from an EMBL/GenBank/DDBJ whole genome shotgun (WGS) entry which is preliminary data.</text>
</comment>
<proteinExistence type="predicted"/>
<protein>
    <submittedName>
        <fullName evidence="1">Uncharacterized protein</fullName>
    </submittedName>
</protein>
<organism evidence="1 2">
    <name type="scientific">Desulforamulus hydrothermalis Lam5 = DSM 18033</name>
    <dbReference type="NCBI Taxonomy" id="1121428"/>
    <lineage>
        <taxon>Bacteria</taxon>
        <taxon>Bacillati</taxon>
        <taxon>Bacillota</taxon>
        <taxon>Clostridia</taxon>
        <taxon>Eubacteriales</taxon>
        <taxon>Peptococcaceae</taxon>
        <taxon>Desulforamulus</taxon>
    </lineage>
</organism>
<evidence type="ECO:0000313" key="2">
    <source>
        <dbReference type="Proteomes" id="UP000009315"/>
    </source>
</evidence>
<keyword evidence="2" id="KW-1185">Reference proteome</keyword>
<dbReference type="Proteomes" id="UP000009315">
    <property type="component" value="Unassembled WGS sequence"/>
</dbReference>
<evidence type="ECO:0000313" key="1">
    <source>
        <dbReference type="EMBL" id="CCO08215.1"/>
    </source>
</evidence>
<dbReference type="AlphaFoldDB" id="K8DZ72"/>
<dbReference type="EMBL" id="CAOS01000009">
    <property type="protein sequence ID" value="CCO08215.1"/>
    <property type="molecule type" value="Genomic_DNA"/>
</dbReference>
<gene>
    <name evidence="1" type="ORF">DESHY_20084</name>
</gene>
<accession>K8DZ72</accession>
<sequence length="210" mass="24052">MLVIYLAGKGGLSIIPNKIKSRKYGEYYIFYFNNIKVLRIKCELGPPEIITNINSKGTVSSLGQKRIREFFEGTGFEKGNVANCQVHYYKEGKPVLESLPTNERKKFLDYCLETALQGVLGELNDIVSYFSGLEKQFNASIEEGAEIFCSKEFEEKYDIREMITEVSYELARIYKGKPNPKVIQWAEIMIHNLLKDIFSLGYAIGKEDIE</sequence>
<reference evidence="1 2" key="1">
    <citation type="journal article" date="2013" name="Genome Announc.">
        <title>Genome Sequence of the Sulfate-Reducing Bacterium Desulfotomaculum hydrothermale Lam5(T).</title>
        <authorList>
            <person name="Amin O."/>
            <person name="Fardeau M.L."/>
            <person name="Valette O."/>
            <person name="Hirschler-Rea A."/>
            <person name="Barbe V."/>
            <person name="Medigue C."/>
            <person name="Vacherie B."/>
            <person name="Ollivier B."/>
            <person name="Bertin P.N."/>
            <person name="Dolla A."/>
        </authorList>
    </citation>
    <scope>NUCLEOTIDE SEQUENCE [LARGE SCALE GENOMIC DNA]</scope>
    <source>
        <strain evidence="2">Lam5 / DSM 18033</strain>
    </source>
</reference>